<dbReference type="EC" id="3.5.99.2" evidence="1"/>
<organism evidence="3 4">
    <name type="scientific">Sphingobacterium lactis</name>
    <dbReference type="NCBI Taxonomy" id="797291"/>
    <lineage>
        <taxon>Bacteria</taxon>
        <taxon>Pseudomonadati</taxon>
        <taxon>Bacteroidota</taxon>
        <taxon>Sphingobacteriia</taxon>
        <taxon>Sphingobacteriales</taxon>
        <taxon>Sphingobacteriaceae</taxon>
        <taxon>Sphingobacterium</taxon>
    </lineage>
</organism>
<dbReference type="InterPro" id="IPR004305">
    <property type="entry name" value="Thiaminase-2/PQQC"/>
</dbReference>
<dbReference type="GO" id="GO:0009228">
    <property type="term" value="P:thiamine biosynthetic process"/>
    <property type="evidence" value="ECO:0007669"/>
    <property type="project" value="UniProtKB-KW"/>
</dbReference>
<dbReference type="PANTHER" id="PTHR43198:SF2">
    <property type="entry name" value="SI:CH1073-67J19.1-RELATED"/>
    <property type="match status" value="1"/>
</dbReference>
<dbReference type="PANTHER" id="PTHR43198">
    <property type="entry name" value="BIFUNCTIONAL TH2 PROTEIN"/>
    <property type="match status" value="1"/>
</dbReference>
<proteinExistence type="inferred from homology"/>
<evidence type="ECO:0000313" key="3">
    <source>
        <dbReference type="EMBL" id="SEG62052.1"/>
    </source>
</evidence>
<name>A0A1H6BN41_9SPHI</name>
<dbReference type="GO" id="GO:0050334">
    <property type="term" value="F:thiaminase activity"/>
    <property type="evidence" value="ECO:0007669"/>
    <property type="project" value="UniProtKB-EC"/>
</dbReference>
<gene>
    <name evidence="3" type="ORF">SAMN05421877_11114</name>
</gene>
<dbReference type="SUPFAM" id="SSF48613">
    <property type="entry name" value="Heme oxygenase-like"/>
    <property type="match status" value="1"/>
</dbReference>
<dbReference type="Proteomes" id="UP000236731">
    <property type="component" value="Unassembled WGS sequence"/>
</dbReference>
<dbReference type="CDD" id="cd19365">
    <property type="entry name" value="TenA_C-like"/>
    <property type="match status" value="1"/>
</dbReference>
<dbReference type="InterPro" id="IPR050967">
    <property type="entry name" value="Thiamine_Salvage_TenA"/>
</dbReference>
<comment type="catalytic activity">
    <reaction evidence="1">
        <text>4-amino-5-aminomethyl-2-methylpyrimidine + H2O = 4-amino-5-hydroxymethyl-2-methylpyrimidine + NH4(+)</text>
        <dbReference type="Rhea" id="RHEA:31799"/>
        <dbReference type="ChEBI" id="CHEBI:15377"/>
        <dbReference type="ChEBI" id="CHEBI:16892"/>
        <dbReference type="ChEBI" id="CHEBI:28938"/>
        <dbReference type="ChEBI" id="CHEBI:63416"/>
        <dbReference type="EC" id="3.5.99.2"/>
    </reaction>
</comment>
<keyword evidence="1" id="KW-0784">Thiamine biosynthesis</keyword>
<accession>A0A1H6BN41</accession>
<dbReference type="InterPro" id="IPR016084">
    <property type="entry name" value="Haem_Oase-like_multi-hlx"/>
</dbReference>
<comment type="catalytic activity">
    <reaction evidence="1">
        <text>thiamine + H2O = 5-(2-hydroxyethyl)-4-methylthiazole + 4-amino-5-hydroxymethyl-2-methylpyrimidine + H(+)</text>
        <dbReference type="Rhea" id="RHEA:17509"/>
        <dbReference type="ChEBI" id="CHEBI:15377"/>
        <dbReference type="ChEBI" id="CHEBI:15378"/>
        <dbReference type="ChEBI" id="CHEBI:16892"/>
        <dbReference type="ChEBI" id="CHEBI:17957"/>
        <dbReference type="ChEBI" id="CHEBI:18385"/>
        <dbReference type="EC" id="3.5.99.2"/>
    </reaction>
</comment>
<dbReference type="NCBIfam" id="TIGR04306">
    <property type="entry name" value="salvage_TenA"/>
    <property type="match status" value="1"/>
</dbReference>
<evidence type="ECO:0000259" key="2">
    <source>
        <dbReference type="Pfam" id="PF03070"/>
    </source>
</evidence>
<keyword evidence="1" id="KW-0378">Hydrolase</keyword>
<sequence length="221" mass="25727">MKWTEHVWKDIQPLYNKILAMPFIQELKGGTLPLEKFQFYMLQDAKYLEHYGRALAALGSKAMDIDMALDFFEFGKNALVVEKALHEAYFQQFGLEQQQEITIEPTCHHYIHFLKSTVAFDSIEVATAAILPCFWIYKEVGDYILSQQTGDANPYKNWIDTYSGEEFAEGVKKALAYTDQLAENTTQQIREAMRQAFITASELEFMFWDAAYQNRQWLANR</sequence>
<comment type="similarity">
    <text evidence="1">Belongs to the TenA family.</text>
</comment>
<dbReference type="GO" id="GO:0009229">
    <property type="term" value="P:thiamine diphosphate biosynthetic process"/>
    <property type="evidence" value="ECO:0007669"/>
    <property type="project" value="UniProtKB-UniPathway"/>
</dbReference>
<comment type="function">
    <text evidence="1">Catalyzes an amino-pyrimidine hydrolysis reaction at the C5' of the pyrimidine moiety of thiamine compounds, a reaction that is part of a thiamine salvage pathway.</text>
</comment>
<keyword evidence="4" id="KW-1185">Reference proteome</keyword>
<reference evidence="4" key="1">
    <citation type="submission" date="2016-10" db="EMBL/GenBank/DDBJ databases">
        <authorList>
            <person name="Varghese N."/>
            <person name="Submissions S."/>
        </authorList>
    </citation>
    <scope>NUCLEOTIDE SEQUENCE [LARGE SCALE GENOMIC DNA]</scope>
    <source>
        <strain evidence="4">DSM 22361</strain>
    </source>
</reference>
<dbReference type="RefSeq" id="WP_103907296.1">
    <property type="nucleotide sequence ID" value="NZ_CP049246.1"/>
</dbReference>
<evidence type="ECO:0000256" key="1">
    <source>
        <dbReference type="RuleBase" id="RU363093"/>
    </source>
</evidence>
<dbReference type="AlphaFoldDB" id="A0A1H6BN41"/>
<dbReference type="Gene3D" id="1.20.910.10">
    <property type="entry name" value="Heme oxygenase-like"/>
    <property type="match status" value="1"/>
</dbReference>
<protein>
    <recommendedName>
        <fullName evidence="1">Aminopyrimidine aminohydrolase</fullName>
        <ecNumber evidence="1">3.5.99.2</ecNumber>
    </recommendedName>
</protein>
<evidence type="ECO:0000313" key="4">
    <source>
        <dbReference type="Proteomes" id="UP000236731"/>
    </source>
</evidence>
<dbReference type="InterPro" id="IPR027574">
    <property type="entry name" value="Thiaminase_II"/>
</dbReference>
<dbReference type="Pfam" id="PF03070">
    <property type="entry name" value="TENA_THI-4"/>
    <property type="match status" value="1"/>
</dbReference>
<dbReference type="OrthoDB" id="34166at2"/>
<dbReference type="GO" id="GO:0005829">
    <property type="term" value="C:cytosol"/>
    <property type="evidence" value="ECO:0007669"/>
    <property type="project" value="TreeGrafter"/>
</dbReference>
<dbReference type="UniPathway" id="UPA00060"/>
<feature type="domain" description="Thiaminase-2/PQQC" evidence="2">
    <location>
        <begin position="8"/>
        <end position="213"/>
    </location>
</feature>
<dbReference type="EMBL" id="FNUT01000011">
    <property type="protein sequence ID" value="SEG62052.1"/>
    <property type="molecule type" value="Genomic_DNA"/>
</dbReference>
<comment type="pathway">
    <text evidence="1">Cofactor biosynthesis; thiamine diphosphate biosynthesis.</text>
</comment>